<feature type="compositionally biased region" description="Low complexity" evidence="1">
    <location>
        <begin position="416"/>
        <end position="430"/>
    </location>
</feature>
<evidence type="ECO:0000313" key="3">
    <source>
        <dbReference type="Proteomes" id="UP000823521"/>
    </source>
</evidence>
<organism evidence="2 3">
    <name type="scientific">Micromonospora echinofusca</name>
    <dbReference type="NCBI Taxonomy" id="47858"/>
    <lineage>
        <taxon>Bacteria</taxon>
        <taxon>Bacillati</taxon>
        <taxon>Actinomycetota</taxon>
        <taxon>Actinomycetes</taxon>
        <taxon>Micromonosporales</taxon>
        <taxon>Micromonosporaceae</taxon>
        <taxon>Micromonospora</taxon>
    </lineage>
</organism>
<reference evidence="2 3" key="1">
    <citation type="submission" date="2019-12" db="EMBL/GenBank/DDBJ databases">
        <title>Whole genome sequencing of endophytic Actinobacterium Micromonospora sp. MPMI6T.</title>
        <authorList>
            <person name="Evv R."/>
            <person name="Podile A.R."/>
        </authorList>
    </citation>
    <scope>NUCLEOTIDE SEQUENCE [LARGE SCALE GENOMIC DNA]</scope>
    <source>
        <strain evidence="2 3">MPMI6</strain>
    </source>
</reference>
<feature type="region of interest" description="Disordered" evidence="1">
    <location>
        <begin position="373"/>
        <end position="529"/>
    </location>
</feature>
<name>A0ABS3VPW2_MICEH</name>
<gene>
    <name evidence="2" type="ORF">GSF22_10495</name>
</gene>
<feature type="non-terminal residue" evidence="2">
    <location>
        <position position="529"/>
    </location>
</feature>
<proteinExistence type="predicted"/>
<feature type="region of interest" description="Disordered" evidence="1">
    <location>
        <begin position="324"/>
        <end position="346"/>
    </location>
</feature>
<protein>
    <recommendedName>
        <fullName evidence="4">PPE family protein</fullName>
    </recommendedName>
</protein>
<dbReference type="Proteomes" id="UP000823521">
    <property type="component" value="Unassembled WGS sequence"/>
</dbReference>
<feature type="compositionally biased region" description="Low complexity" evidence="1">
    <location>
        <begin position="460"/>
        <end position="473"/>
    </location>
</feature>
<sequence>MGGEDPYFGYSTSDNTLLLQSRQLARRMGEDIRYYPPPESGEYIEPTINWDDPKFSDADQERSNQLFANDSIEKIYQRVMAQNANAVREAADQWYRVSQVIQDISDRVLNAARGLKYGGDGSPGNSGGWTGKGADAFLARGPGATLKSLDDWRSAAITNWLGTLSLADTITSHQSRMSTLYAEYKQAMVTFGREWQERNIGTDVSIEDAGPHAQDKYVTALRTEQIMWSKRAQQIQYEMARSYWSIMSEDLNGGRATVYEGPTDAVQPNPDFLARYMRGRLPSIGGPPQIGGSPNVTTPTISTRNVPTPDPNLQRAVGRLVAEQTGTGQDRGQQTTPTPEITVPEVGTPTPTLPTAPVVPPVVPGVGNLPVRGAPNAPGVPGLPGTGQQPGTGSLPNSALTRGTNLLGDARGGVPGVLRGVPTVPGTPGEGLPPSPPQNPARGAPGTPQFGGRGPQRTIGAAPPGSQQSGPPGSSLPPGTPSAPRTGAPGPDGRNVAGPAAPAGGNRTSQFGNPPAAPSRPVLRAPRTT</sequence>
<evidence type="ECO:0000256" key="1">
    <source>
        <dbReference type="SAM" id="MobiDB-lite"/>
    </source>
</evidence>
<dbReference type="EMBL" id="WVUH01000066">
    <property type="protein sequence ID" value="MBO4206433.1"/>
    <property type="molecule type" value="Genomic_DNA"/>
</dbReference>
<evidence type="ECO:0008006" key="4">
    <source>
        <dbReference type="Google" id="ProtNLM"/>
    </source>
</evidence>
<accession>A0ABS3VPW2</accession>
<evidence type="ECO:0000313" key="2">
    <source>
        <dbReference type="EMBL" id="MBO4206433.1"/>
    </source>
</evidence>
<comment type="caution">
    <text evidence="2">The sequence shown here is derived from an EMBL/GenBank/DDBJ whole genome shotgun (WGS) entry which is preliminary data.</text>
</comment>
<keyword evidence="3" id="KW-1185">Reference proteome</keyword>